<feature type="region of interest" description="Disordered" evidence="5">
    <location>
        <begin position="41"/>
        <end position="64"/>
    </location>
</feature>
<evidence type="ECO:0000256" key="2">
    <source>
        <dbReference type="ARBA" id="ARBA00023110"/>
    </source>
</evidence>
<dbReference type="PROSITE" id="PS50072">
    <property type="entry name" value="CSA_PPIASE_2"/>
    <property type="match status" value="1"/>
</dbReference>
<feature type="compositionally biased region" description="Basic and acidic residues" evidence="5">
    <location>
        <begin position="49"/>
        <end position="60"/>
    </location>
</feature>
<accession>A0ABT4BUI1</accession>
<evidence type="ECO:0000256" key="1">
    <source>
        <dbReference type="ARBA" id="ARBA00002388"/>
    </source>
</evidence>
<dbReference type="SUPFAM" id="SSF50891">
    <property type="entry name" value="Cyclophilin-like"/>
    <property type="match status" value="1"/>
</dbReference>
<feature type="chain" id="PRO_5044954411" description="Peptidyl-prolyl cis-trans isomerase" evidence="4">
    <location>
        <begin position="25"/>
        <end position="293"/>
    </location>
</feature>
<evidence type="ECO:0000256" key="4">
    <source>
        <dbReference type="RuleBase" id="RU363019"/>
    </source>
</evidence>
<dbReference type="InterPro" id="IPR029000">
    <property type="entry name" value="Cyclophilin-like_dom_sf"/>
</dbReference>
<keyword evidence="4" id="KW-0732">Signal</keyword>
<gene>
    <name evidence="7" type="ORF">OUY18_09855</name>
</gene>
<organism evidence="7 8">
    <name type="scientific">Caproiciproducens galactitolivorans</name>
    <dbReference type="NCBI Taxonomy" id="642589"/>
    <lineage>
        <taxon>Bacteria</taxon>
        <taxon>Bacillati</taxon>
        <taxon>Bacillota</taxon>
        <taxon>Clostridia</taxon>
        <taxon>Eubacteriales</taxon>
        <taxon>Acutalibacteraceae</taxon>
        <taxon>Caproiciproducens</taxon>
    </lineage>
</organism>
<evidence type="ECO:0000259" key="6">
    <source>
        <dbReference type="PROSITE" id="PS50072"/>
    </source>
</evidence>
<keyword evidence="3 4" id="KW-0413">Isomerase</keyword>
<dbReference type="EMBL" id="JAPOHA010000009">
    <property type="protein sequence ID" value="MCY1714556.1"/>
    <property type="molecule type" value="Genomic_DNA"/>
</dbReference>
<keyword evidence="2 4" id="KW-0697">Rotamase</keyword>
<dbReference type="RefSeq" id="WP_268058611.1">
    <property type="nucleotide sequence ID" value="NZ_JAPOHA010000009.1"/>
</dbReference>
<sequence length="293" mass="31682">MHRSKQVIGMIALLAMALNFTACSGGSTASQASSSASSAVSSAASQASDDGRIRPDDGKKLGYQLDKPANGEEIAVLTTNMGVIKLRLFPQAAPKTVENFKGLIKKGYYNGVTFHRVINDFMIQSGDPKGDGTGGESIWNKPFADEFNANLVNIRGSVSMANAGKDTNGSQFFINQRGTKEAIDWNSYQQAFGVYKQSPEAFVQQYGTYWLDMDKVTDAYKDLYKKYGGNPNLDGAYSIVEKGHTVFAQVLEGMDVVDKIAAVPVAENDQGEKSKPASKVSIQKAEIVPYKSK</sequence>
<evidence type="ECO:0000313" key="8">
    <source>
        <dbReference type="Proteomes" id="UP001082703"/>
    </source>
</evidence>
<proteinExistence type="inferred from homology"/>
<keyword evidence="8" id="KW-1185">Reference proteome</keyword>
<dbReference type="PANTHER" id="PTHR45625:SF4">
    <property type="entry name" value="PEPTIDYLPROLYL ISOMERASE DOMAIN AND WD REPEAT-CONTAINING PROTEIN 1"/>
    <property type="match status" value="1"/>
</dbReference>
<evidence type="ECO:0000313" key="7">
    <source>
        <dbReference type="EMBL" id="MCY1714556.1"/>
    </source>
</evidence>
<dbReference type="Gene3D" id="2.40.100.10">
    <property type="entry name" value="Cyclophilin-like"/>
    <property type="match status" value="1"/>
</dbReference>
<dbReference type="GO" id="GO:0016853">
    <property type="term" value="F:isomerase activity"/>
    <property type="evidence" value="ECO:0007669"/>
    <property type="project" value="UniProtKB-KW"/>
</dbReference>
<dbReference type="Pfam" id="PF00160">
    <property type="entry name" value="Pro_isomerase"/>
    <property type="match status" value="1"/>
</dbReference>
<protein>
    <recommendedName>
        <fullName evidence="4">Peptidyl-prolyl cis-trans isomerase</fullName>
        <shortName evidence="4">PPIase</shortName>
        <ecNumber evidence="4">5.2.1.8</ecNumber>
    </recommendedName>
</protein>
<feature type="signal peptide" evidence="4">
    <location>
        <begin position="1"/>
        <end position="24"/>
    </location>
</feature>
<comment type="catalytic activity">
    <reaction evidence="4">
        <text>[protein]-peptidylproline (omega=180) = [protein]-peptidylproline (omega=0)</text>
        <dbReference type="Rhea" id="RHEA:16237"/>
        <dbReference type="Rhea" id="RHEA-COMP:10747"/>
        <dbReference type="Rhea" id="RHEA-COMP:10748"/>
        <dbReference type="ChEBI" id="CHEBI:83833"/>
        <dbReference type="ChEBI" id="CHEBI:83834"/>
        <dbReference type="EC" id="5.2.1.8"/>
    </reaction>
</comment>
<comment type="similarity">
    <text evidence="4">Belongs to the cyclophilin-type PPIase family.</text>
</comment>
<evidence type="ECO:0000256" key="3">
    <source>
        <dbReference type="ARBA" id="ARBA00023235"/>
    </source>
</evidence>
<dbReference type="Proteomes" id="UP001082703">
    <property type="component" value="Unassembled WGS sequence"/>
</dbReference>
<dbReference type="InterPro" id="IPR002130">
    <property type="entry name" value="Cyclophilin-type_PPIase_dom"/>
</dbReference>
<dbReference type="PANTHER" id="PTHR45625">
    <property type="entry name" value="PEPTIDYL-PROLYL CIS-TRANS ISOMERASE-RELATED"/>
    <property type="match status" value="1"/>
</dbReference>
<reference evidence="7 8" key="1">
    <citation type="submission" date="2022-11" db="EMBL/GenBank/DDBJ databases">
        <authorList>
            <person name="Caiyu Z."/>
        </authorList>
    </citation>
    <scope>NUCLEOTIDE SEQUENCE [LARGE SCALE GENOMIC DNA]</scope>
    <source>
        <strain evidence="7 8">YR-4</strain>
    </source>
</reference>
<feature type="domain" description="PPIase cyclophilin-type" evidence="6">
    <location>
        <begin position="73"/>
        <end position="287"/>
    </location>
</feature>
<dbReference type="InterPro" id="IPR044666">
    <property type="entry name" value="Cyclophilin_A-like"/>
</dbReference>
<evidence type="ECO:0000256" key="5">
    <source>
        <dbReference type="SAM" id="MobiDB-lite"/>
    </source>
</evidence>
<dbReference type="PRINTS" id="PR00153">
    <property type="entry name" value="CSAPPISMRASE"/>
</dbReference>
<dbReference type="EC" id="5.2.1.8" evidence="4"/>
<comment type="function">
    <text evidence="1 4">PPIases accelerate the folding of proteins. It catalyzes the cis-trans isomerization of proline imidic peptide bonds in oligopeptides.</text>
</comment>
<name>A0ABT4BUI1_9FIRM</name>
<comment type="caution">
    <text evidence="7">The sequence shown here is derived from an EMBL/GenBank/DDBJ whole genome shotgun (WGS) entry which is preliminary data.</text>
</comment>